<dbReference type="AlphaFoldDB" id="A0A1J6HWC8"/>
<dbReference type="SUPFAM" id="SSF57095">
    <property type="entry name" value="Scorpion toxin-like"/>
    <property type="match status" value="1"/>
</dbReference>
<gene>
    <name evidence="2" type="ORF">A4A49_11401</name>
</gene>
<evidence type="ECO:0000313" key="3">
    <source>
        <dbReference type="Proteomes" id="UP000187609"/>
    </source>
</evidence>
<proteinExistence type="predicted"/>
<dbReference type="Proteomes" id="UP000187609">
    <property type="component" value="Unassembled WGS sequence"/>
</dbReference>
<organism evidence="2 3">
    <name type="scientific">Nicotiana attenuata</name>
    <name type="common">Coyote tobacco</name>
    <dbReference type="NCBI Taxonomy" id="49451"/>
    <lineage>
        <taxon>Eukaryota</taxon>
        <taxon>Viridiplantae</taxon>
        <taxon>Streptophyta</taxon>
        <taxon>Embryophyta</taxon>
        <taxon>Tracheophyta</taxon>
        <taxon>Spermatophyta</taxon>
        <taxon>Magnoliopsida</taxon>
        <taxon>eudicotyledons</taxon>
        <taxon>Gunneridae</taxon>
        <taxon>Pentapetalae</taxon>
        <taxon>asterids</taxon>
        <taxon>lamiids</taxon>
        <taxon>Solanales</taxon>
        <taxon>Solanaceae</taxon>
        <taxon>Nicotianoideae</taxon>
        <taxon>Nicotianeae</taxon>
        <taxon>Nicotiana</taxon>
    </lineage>
</organism>
<name>A0A1J6HWC8_NICAT</name>
<reference evidence="2" key="1">
    <citation type="submission" date="2016-11" db="EMBL/GenBank/DDBJ databases">
        <title>The genome of Nicotiana attenuata.</title>
        <authorList>
            <person name="Xu S."/>
            <person name="Brockmoeller T."/>
            <person name="Gaquerel E."/>
            <person name="Navarro A."/>
            <person name="Kuhl H."/>
            <person name="Gase K."/>
            <person name="Ling Z."/>
            <person name="Zhou W."/>
            <person name="Kreitzer C."/>
            <person name="Stanke M."/>
            <person name="Tang H."/>
            <person name="Lyons E."/>
            <person name="Pandey P."/>
            <person name="Pandey S.P."/>
            <person name="Timmermann B."/>
            <person name="Baldwin I.T."/>
        </authorList>
    </citation>
    <scope>NUCLEOTIDE SEQUENCE [LARGE SCALE GENOMIC DNA]</scope>
    <source>
        <strain evidence="2">UT</strain>
    </source>
</reference>
<dbReference type="InterPro" id="IPR036574">
    <property type="entry name" value="Scorpion_toxin-like_sf"/>
</dbReference>
<feature type="chain" id="PRO_5013108802" evidence="1">
    <location>
        <begin position="29"/>
        <end position="113"/>
    </location>
</feature>
<evidence type="ECO:0000313" key="2">
    <source>
        <dbReference type="EMBL" id="OIS96689.1"/>
    </source>
</evidence>
<dbReference type="OMA" id="FIRIVVN"/>
<feature type="signal peptide" evidence="1">
    <location>
        <begin position="1"/>
        <end position="28"/>
    </location>
</feature>
<dbReference type="SMR" id="A0A1J6HWC8"/>
<protein>
    <submittedName>
        <fullName evidence="2">Uncharacterized protein</fullName>
    </submittedName>
</protein>
<keyword evidence="3" id="KW-1185">Reference proteome</keyword>
<sequence length="113" mass="12856">MAKSLVSYTTFLALLLCFLLISSTEMQAAQGKLCRRRSKTFSSSCFISKHCDEECKEKEGAKRGMYALGRAYLDVFATVTTSANKHKHQFGVLSCCEKIKRYQFIRIVVNVRK</sequence>
<comment type="caution">
    <text evidence="2">The sequence shown here is derived from an EMBL/GenBank/DDBJ whole genome shotgun (WGS) entry which is preliminary data.</text>
</comment>
<dbReference type="Gene3D" id="3.30.30.10">
    <property type="entry name" value="Knottin, scorpion toxin-like"/>
    <property type="match status" value="1"/>
</dbReference>
<accession>A0A1J6HWC8</accession>
<evidence type="ECO:0000256" key="1">
    <source>
        <dbReference type="SAM" id="SignalP"/>
    </source>
</evidence>
<dbReference type="EMBL" id="MJEQ01037193">
    <property type="protein sequence ID" value="OIS96689.1"/>
    <property type="molecule type" value="Genomic_DNA"/>
</dbReference>
<keyword evidence="1" id="KW-0732">Signal</keyword>
<dbReference type="Gramene" id="OIS96689">
    <property type="protein sequence ID" value="OIS96689"/>
    <property type="gene ID" value="A4A49_11401"/>
</dbReference>